<dbReference type="RefSeq" id="XP_024721204.1">
    <property type="nucleotide sequence ID" value="XM_024865673.1"/>
</dbReference>
<keyword evidence="1" id="KW-0862">Zinc</keyword>
<feature type="region of interest" description="Disordered" evidence="2">
    <location>
        <begin position="1"/>
        <end position="21"/>
    </location>
</feature>
<dbReference type="AlphaFoldDB" id="A0A2T3B2R0"/>
<gene>
    <name evidence="5" type="ORF">M430DRAFT_276339</name>
</gene>
<dbReference type="InterPro" id="IPR001841">
    <property type="entry name" value="Znf_RING"/>
</dbReference>
<reference evidence="5 6" key="1">
    <citation type="journal article" date="2018" name="New Phytol.">
        <title>Comparative genomics and transcriptomics depict ericoid mycorrhizal fungi as versatile saprotrophs and plant mutualists.</title>
        <authorList>
            <person name="Martino E."/>
            <person name="Morin E."/>
            <person name="Grelet G.A."/>
            <person name="Kuo A."/>
            <person name="Kohler A."/>
            <person name="Daghino S."/>
            <person name="Barry K.W."/>
            <person name="Cichocki N."/>
            <person name="Clum A."/>
            <person name="Dockter R.B."/>
            <person name="Hainaut M."/>
            <person name="Kuo R.C."/>
            <person name="LaButti K."/>
            <person name="Lindahl B.D."/>
            <person name="Lindquist E.A."/>
            <person name="Lipzen A."/>
            <person name="Khouja H.R."/>
            <person name="Magnuson J."/>
            <person name="Murat C."/>
            <person name="Ohm R.A."/>
            <person name="Singer S.W."/>
            <person name="Spatafora J.W."/>
            <person name="Wang M."/>
            <person name="Veneault-Fourrey C."/>
            <person name="Henrissat B."/>
            <person name="Grigoriev I.V."/>
            <person name="Martin F.M."/>
            <person name="Perotto S."/>
        </authorList>
    </citation>
    <scope>NUCLEOTIDE SEQUENCE [LARGE SCALE GENOMIC DNA]</scope>
    <source>
        <strain evidence="5 6">ATCC 22711</strain>
    </source>
</reference>
<dbReference type="GeneID" id="36573754"/>
<dbReference type="Gene3D" id="3.30.40.10">
    <property type="entry name" value="Zinc/RING finger domain, C3HC4 (zinc finger)"/>
    <property type="match status" value="1"/>
</dbReference>
<dbReference type="OrthoDB" id="6512771at2759"/>
<dbReference type="Proteomes" id="UP000241818">
    <property type="component" value="Unassembled WGS sequence"/>
</dbReference>
<proteinExistence type="predicted"/>
<dbReference type="PANTHER" id="PTHR12360:SF12">
    <property type="entry name" value="TRANSCRIPTIONAL REPRESSOR NF-X1"/>
    <property type="match status" value="1"/>
</dbReference>
<dbReference type="GO" id="GO:0005634">
    <property type="term" value="C:nucleus"/>
    <property type="evidence" value="ECO:0007669"/>
    <property type="project" value="TreeGrafter"/>
</dbReference>
<name>A0A2T3B2R0_AMORE</name>
<dbReference type="PANTHER" id="PTHR12360">
    <property type="entry name" value="NUCLEAR TRANSCRIPTION FACTOR, X-BOX BINDING 1 NFX1"/>
    <property type="match status" value="1"/>
</dbReference>
<feature type="transmembrane region" description="Helical" evidence="3">
    <location>
        <begin position="216"/>
        <end position="237"/>
    </location>
</feature>
<keyword evidence="1" id="KW-0863">Zinc-finger</keyword>
<evidence type="ECO:0000259" key="4">
    <source>
        <dbReference type="PROSITE" id="PS50089"/>
    </source>
</evidence>
<dbReference type="InterPro" id="IPR013083">
    <property type="entry name" value="Znf_RING/FYVE/PHD"/>
</dbReference>
<organism evidence="5 6">
    <name type="scientific">Amorphotheca resinae ATCC 22711</name>
    <dbReference type="NCBI Taxonomy" id="857342"/>
    <lineage>
        <taxon>Eukaryota</taxon>
        <taxon>Fungi</taxon>
        <taxon>Dikarya</taxon>
        <taxon>Ascomycota</taxon>
        <taxon>Pezizomycotina</taxon>
        <taxon>Leotiomycetes</taxon>
        <taxon>Helotiales</taxon>
        <taxon>Amorphothecaceae</taxon>
        <taxon>Amorphotheca</taxon>
    </lineage>
</organism>
<dbReference type="GO" id="GO:0000981">
    <property type="term" value="F:DNA-binding transcription factor activity, RNA polymerase II-specific"/>
    <property type="evidence" value="ECO:0007669"/>
    <property type="project" value="TreeGrafter"/>
</dbReference>
<feature type="compositionally biased region" description="Low complexity" evidence="2">
    <location>
        <begin position="8"/>
        <end position="18"/>
    </location>
</feature>
<dbReference type="PROSITE" id="PS50089">
    <property type="entry name" value="ZF_RING_2"/>
    <property type="match status" value="1"/>
</dbReference>
<evidence type="ECO:0000256" key="1">
    <source>
        <dbReference type="PROSITE-ProRule" id="PRU00175"/>
    </source>
</evidence>
<keyword evidence="6" id="KW-1185">Reference proteome</keyword>
<dbReference type="GO" id="GO:0008270">
    <property type="term" value="F:zinc ion binding"/>
    <property type="evidence" value="ECO:0007669"/>
    <property type="project" value="UniProtKB-KW"/>
</dbReference>
<dbReference type="SUPFAM" id="SSF57850">
    <property type="entry name" value="RING/U-box"/>
    <property type="match status" value="1"/>
</dbReference>
<evidence type="ECO:0000313" key="6">
    <source>
        <dbReference type="Proteomes" id="UP000241818"/>
    </source>
</evidence>
<protein>
    <recommendedName>
        <fullName evidence="4">RING-type domain-containing protein</fullName>
    </recommendedName>
</protein>
<feature type="domain" description="RING-type" evidence="4">
    <location>
        <begin position="74"/>
        <end position="132"/>
    </location>
</feature>
<dbReference type="GO" id="GO:0000122">
    <property type="term" value="P:negative regulation of transcription by RNA polymerase II"/>
    <property type="evidence" value="ECO:0007669"/>
    <property type="project" value="TreeGrafter"/>
</dbReference>
<evidence type="ECO:0000313" key="5">
    <source>
        <dbReference type="EMBL" id="PSS18852.1"/>
    </source>
</evidence>
<evidence type="ECO:0000256" key="3">
    <source>
        <dbReference type="SAM" id="Phobius"/>
    </source>
</evidence>
<keyword evidence="3" id="KW-1133">Transmembrane helix</keyword>
<dbReference type="GO" id="GO:0000977">
    <property type="term" value="F:RNA polymerase II transcription regulatory region sequence-specific DNA binding"/>
    <property type="evidence" value="ECO:0007669"/>
    <property type="project" value="TreeGrafter"/>
</dbReference>
<dbReference type="STRING" id="857342.A0A2T3B2R0"/>
<evidence type="ECO:0000256" key="2">
    <source>
        <dbReference type="SAM" id="MobiDB-lite"/>
    </source>
</evidence>
<keyword evidence="3" id="KW-0812">Transmembrane</keyword>
<sequence length="497" mass="56699">MPFDNILSASTSRSSAPSDNPFTDDEFVIEVGVPLQDVPRISTETTRRNGFRQSVAPDRGTRIIEDIRNGNYTCSICTEPIVDGATQEYTMWHCADCYNVFHFRCIRTWAMTNSSYILHGFRRYPVWKCPYCLVIHGENPKATCWCGKQPFDPCNPRSDIPNACPSQCGKTGMCKHENRTEPCMNRCHPGPCLLNTLLNLDNRETKEKLKSWTQGLGKVFLGLIAVAFIVIPIVAIGEGPEIAWYNQFRHSCNGFNTRIRMDVQDFRIHSLSPSIQDETFYLGAHLNPQVNSTAPFQYYHRFGGTTRDHRDIAVDVDSERHSWRMLSLDGPDEANKWIAKTSTELNMGSYPKLPQFSSVTETEIHSGTFSHSTVSYQHMHIPEIDFMIGGIHDFLERCEYEPFLRVYSTAGLAKKEMQQMANKSWSSRSEDRLVMRTASFGHGRQRLDMCVREGPIQPTKPGYEHREGMADELLVPMAIIATLRLRLWETGRRAFVC</sequence>
<dbReference type="EMBL" id="KZ679011">
    <property type="protein sequence ID" value="PSS18852.1"/>
    <property type="molecule type" value="Genomic_DNA"/>
</dbReference>
<accession>A0A2T3B2R0</accession>
<keyword evidence="3" id="KW-0472">Membrane</keyword>
<dbReference type="InParanoid" id="A0A2T3B2R0"/>
<keyword evidence="1" id="KW-0479">Metal-binding</keyword>
<dbReference type="InterPro" id="IPR034078">
    <property type="entry name" value="NFX1_fam"/>
</dbReference>